<evidence type="ECO:0000256" key="1">
    <source>
        <dbReference type="SAM" id="MobiDB-lite"/>
    </source>
</evidence>
<organism evidence="2">
    <name type="scientific">viral metagenome</name>
    <dbReference type="NCBI Taxonomy" id="1070528"/>
    <lineage>
        <taxon>unclassified sequences</taxon>
        <taxon>metagenomes</taxon>
        <taxon>organismal metagenomes</taxon>
    </lineage>
</organism>
<feature type="compositionally biased region" description="Basic residues" evidence="1">
    <location>
        <begin position="148"/>
        <end position="208"/>
    </location>
</feature>
<reference evidence="2" key="1">
    <citation type="journal article" date="2020" name="Nature">
        <title>Giant virus diversity and host interactions through global metagenomics.</title>
        <authorList>
            <person name="Schulz F."/>
            <person name="Roux S."/>
            <person name="Paez-Espino D."/>
            <person name="Jungbluth S."/>
            <person name="Walsh D.A."/>
            <person name="Denef V.J."/>
            <person name="McMahon K.D."/>
            <person name="Konstantinidis K.T."/>
            <person name="Eloe-Fadrosh E.A."/>
            <person name="Kyrpides N.C."/>
            <person name="Woyke T."/>
        </authorList>
    </citation>
    <scope>NUCLEOTIDE SEQUENCE</scope>
    <source>
        <strain evidence="2">GVMAG-M-3300023179-27</strain>
    </source>
</reference>
<protein>
    <submittedName>
        <fullName evidence="2">Uncharacterized protein</fullName>
    </submittedName>
</protein>
<evidence type="ECO:0000313" key="2">
    <source>
        <dbReference type="EMBL" id="QHT26076.1"/>
    </source>
</evidence>
<proteinExistence type="predicted"/>
<dbReference type="EMBL" id="MN739778">
    <property type="protein sequence ID" value="QHT26076.1"/>
    <property type="molecule type" value="Genomic_DNA"/>
</dbReference>
<feature type="region of interest" description="Disordered" evidence="1">
    <location>
        <begin position="140"/>
        <end position="208"/>
    </location>
</feature>
<sequence>MESTGATGATPFENEKKILKELRKKDLRNDDKEKAFRAKLFDMIAEKINSDFPLVPEKKKEIMDEFNEKKKKIMDELIKKARDEFNKKNNDDKLAGTIESTIDLIFKDLEEQGLDMKEYVYDDGYTNRLANLYKEYENSLHSQNISGGRRKSSKKYKKSSKKQSRSKHNVMTGGKRKTTKKSSKKHSKKSTKKGSKKSSKKKSSRRKH</sequence>
<name>A0A6C0EAD2_9ZZZZ</name>
<accession>A0A6C0EAD2</accession>
<dbReference type="AlphaFoldDB" id="A0A6C0EAD2"/>